<comment type="similarity">
    <text evidence="2">Belongs to the fimbrial protein family.</text>
</comment>
<dbReference type="AlphaFoldDB" id="A0A246F4B1"/>
<comment type="caution">
    <text evidence="6">The sequence shown here is derived from an EMBL/GenBank/DDBJ whole genome shotgun (WGS) entry which is preliminary data.</text>
</comment>
<evidence type="ECO:0000256" key="2">
    <source>
        <dbReference type="ARBA" id="ARBA00006671"/>
    </source>
</evidence>
<dbReference type="InterPro" id="IPR036937">
    <property type="entry name" value="Adhesion_dom_fimbrial_sf"/>
</dbReference>
<dbReference type="PANTHER" id="PTHR33420">
    <property type="entry name" value="FIMBRIAL SUBUNIT ELFA-RELATED"/>
    <property type="match status" value="1"/>
</dbReference>
<name>A0A246F4B1_PSENT</name>
<feature type="signal peptide" evidence="5">
    <location>
        <begin position="1"/>
        <end position="22"/>
    </location>
</feature>
<keyword evidence="4" id="KW-0281">Fimbrium</keyword>
<dbReference type="SUPFAM" id="SSF49401">
    <property type="entry name" value="Bacterial adhesins"/>
    <property type="match status" value="1"/>
</dbReference>
<feature type="chain" id="PRO_5012083171" evidence="5">
    <location>
        <begin position="23"/>
        <end position="170"/>
    </location>
</feature>
<evidence type="ECO:0000256" key="5">
    <source>
        <dbReference type="SAM" id="SignalP"/>
    </source>
</evidence>
<sequence length="170" mass="17827">MNNMKKLLVAAILSSASVGAFAYDAQVNFNGEVLDQTCEVNGKQGSAVVDVTLPTVNKSALAGAESWAGNTPFTFNLTNCPVSATTAKWEITGQVDSAGTLVNTVTGTNATVRLLDPSSNYININTDPGYKFTPAADGSATLKYMAQYYSQAGSATAGKLQTVGYWTLTY</sequence>
<dbReference type="EMBL" id="NJBA01000011">
    <property type="protein sequence ID" value="OWP48054.1"/>
    <property type="molecule type" value="Genomic_DNA"/>
</dbReference>
<reference evidence="6 7" key="1">
    <citation type="submission" date="2017-06" db="EMBL/GenBank/DDBJ databases">
        <title>Draft genome of Pseudomonas nitroreducens DF05.</title>
        <authorList>
            <person name="Iyer R."/>
        </authorList>
    </citation>
    <scope>NUCLEOTIDE SEQUENCE [LARGE SCALE GENOMIC DNA]</scope>
    <source>
        <strain evidence="6 7">DF05</strain>
    </source>
</reference>
<gene>
    <name evidence="6" type="ORF">CEG18_26405</name>
</gene>
<comment type="subcellular location">
    <subcellularLocation>
        <location evidence="1">Fimbrium</location>
    </subcellularLocation>
</comment>
<dbReference type="GO" id="GO:0043709">
    <property type="term" value="P:cell adhesion involved in single-species biofilm formation"/>
    <property type="evidence" value="ECO:0007669"/>
    <property type="project" value="TreeGrafter"/>
</dbReference>
<proteinExistence type="inferred from homology"/>
<evidence type="ECO:0000313" key="6">
    <source>
        <dbReference type="EMBL" id="OWP48054.1"/>
    </source>
</evidence>
<dbReference type="InterPro" id="IPR050263">
    <property type="entry name" value="Bact_Fimbrial_Adh_Pro"/>
</dbReference>
<organism evidence="6 7">
    <name type="scientific">Pseudomonas nitroreducens</name>
    <dbReference type="NCBI Taxonomy" id="46680"/>
    <lineage>
        <taxon>Bacteria</taxon>
        <taxon>Pseudomonadati</taxon>
        <taxon>Pseudomonadota</taxon>
        <taxon>Gammaproteobacteria</taxon>
        <taxon>Pseudomonadales</taxon>
        <taxon>Pseudomonadaceae</taxon>
        <taxon>Pseudomonas</taxon>
    </lineage>
</organism>
<dbReference type="GO" id="GO:0009289">
    <property type="term" value="C:pilus"/>
    <property type="evidence" value="ECO:0007669"/>
    <property type="project" value="UniProtKB-SubCell"/>
</dbReference>
<protein>
    <submittedName>
        <fullName evidence="6">Ferrous iron transporter B</fullName>
    </submittedName>
</protein>
<keyword evidence="3 5" id="KW-0732">Signal</keyword>
<dbReference type="Proteomes" id="UP000198145">
    <property type="component" value="Unassembled WGS sequence"/>
</dbReference>
<evidence type="ECO:0000313" key="7">
    <source>
        <dbReference type="Proteomes" id="UP000198145"/>
    </source>
</evidence>
<evidence type="ECO:0000256" key="4">
    <source>
        <dbReference type="ARBA" id="ARBA00023263"/>
    </source>
</evidence>
<evidence type="ECO:0000256" key="1">
    <source>
        <dbReference type="ARBA" id="ARBA00004561"/>
    </source>
</evidence>
<dbReference type="Gene3D" id="2.60.40.1090">
    <property type="entry name" value="Fimbrial-type adhesion domain"/>
    <property type="match status" value="1"/>
</dbReference>
<accession>A0A246F4B1</accession>
<evidence type="ECO:0000256" key="3">
    <source>
        <dbReference type="ARBA" id="ARBA00022729"/>
    </source>
</evidence>
<dbReference type="PANTHER" id="PTHR33420:SF3">
    <property type="entry name" value="FIMBRIAL SUBUNIT ELFA"/>
    <property type="match status" value="1"/>
</dbReference>
<dbReference type="InterPro" id="IPR008966">
    <property type="entry name" value="Adhesion_dom_sf"/>
</dbReference>